<evidence type="ECO:0000256" key="3">
    <source>
        <dbReference type="ARBA" id="ARBA00022485"/>
    </source>
</evidence>
<reference evidence="10" key="1">
    <citation type="submission" date="2015-08" db="EMBL/GenBank/DDBJ databases">
        <title>Complete DNA Sequence of Pseudomonas syringae pv. actinidiae, the Causal Agent of Kiwifruit Canker Disease.</title>
        <authorList>
            <person name="Rikkerink E.H.A."/>
            <person name="Fineran P.C."/>
        </authorList>
    </citation>
    <scope>NUCLEOTIDE SEQUENCE</scope>
    <source>
        <strain evidence="10">DSM 13666</strain>
    </source>
</reference>
<protein>
    <recommendedName>
        <fullName evidence="8">Ferredoxin</fullName>
    </recommendedName>
</protein>
<evidence type="ECO:0000256" key="1">
    <source>
        <dbReference type="ARBA" id="ARBA00001966"/>
    </source>
</evidence>
<evidence type="ECO:0000256" key="8">
    <source>
        <dbReference type="RuleBase" id="RU368020"/>
    </source>
</evidence>
<sequence length="82" mass="8684">MPIFTIVDQDTCIACGACGASAPDIFDYDDEGLAFYIADHNQGNTPVDPSLLNDLEDAVEGCPTGSIKLAEEAFNGELDKSQ</sequence>
<dbReference type="PRINTS" id="PR00352">
    <property type="entry name" value="3FE4SFRDOXIN"/>
</dbReference>
<keyword evidence="2 8" id="KW-0813">Transport</keyword>
<evidence type="ECO:0000256" key="2">
    <source>
        <dbReference type="ARBA" id="ARBA00022448"/>
    </source>
</evidence>
<dbReference type="GO" id="GO:0005506">
    <property type="term" value="F:iron ion binding"/>
    <property type="evidence" value="ECO:0007669"/>
    <property type="project" value="UniProtKB-UniRule"/>
</dbReference>
<keyword evidence="3" id="KW-0004">4Fe-4S</keyword>
<dbReference type="Gene3D" id="3.30.70.20">
    <property type="match status" value="1"/>
</dbReference>
<dbReference type="EMBL" id="LILD01000003">
    <property type="protein sequence ID" value="KOO36812.1"/>
    <property type="molecule type" value="Genomic_DNA"/>
</dbReference>
<comment type="caution">
    <text evidence="10">The sequence shown here is derived from an EMBL/GenBank/DDBJ whole genome shotgun (WGS) entry which is preliminary data.</text>
</comment>
<dbReference type="PANTHER" id="PTHR39163:SF1">
    <property type="entry name" value="FERREDOXIN"/>
    <property type="match status" value="1"/>
</dbReference>
<keyword evidence="5 8" id="KW-0249">Electron transport</keyword>
<comment type="cofactor">
    <cofactor evidence="1">
        <name>[4Fe-4S] cluster</name>
        <dbReference type="ChEBI" id="CHEBI:49883"/>
    </cofactor>
</comment>
<dbReference type="InterPro" id="IPR001080">
    <property type="entry name" value="3Fe4S_ferredoxin"/>
</dbReference>
<dbReference type="PROSITE" id="PS51379">
    <property type="entry name" value="4FE4S_FER_2"/>
    <property type="match status" value="1"/>
</dbReference>
<organism evidence="10">
    <name type="scientific">Halalkalibacterium halodurans</name>
    <name type="common">Bacillus halodurans</name>
    <dbReference type="NCBI Taxonomy" id="86665"/>
    <lineage>
        <taxon>Bacteria</taxon>
        <taxon>Bacillati</taxon>
        <taxon>Bacillota</taxon>
        <taxon>Bacilli</taxon>
        <taxon>Bacillales</taxon>
        <taxon>Bacillaceae</taxon>
        <taxon>Halalkalibacterium (ex Joshi et al. 2022)</taxon>
    </lineage>
</organism>
<keyword evidence="7 8" id="KW-0411">Iron-sulfur</keyword>
<dbReference type="GO" id="GO:0051539">
    <property type="term" value="F:4 iron, 4 sulfur cluster binding"/>
    <property type="evidence" value="ECO:0007669"/>
    <property type="project" value="UniProtKB-KW"/>
</dbReference>
<evidence type="ECO:0000256" key="6">
    <source>
        <dbReference type="ARBA" id="ARBA00023004"/>
    </source>
</evidence>
<dbReference type="RefSeq" id="WP_053432058.1">
    <property type="nucleotide sequence ID" value="NZ_CP040441.1"/>
</dbReference>
<dbReference type="InterPro" id="IPR052395">
    <property type="entry name" value="ET_Ferredoxin"/>
</dbReference>
<dbReference type="InterPro" id="IPR017896">
    <property type="entry name" value="4Fe4S_Fe-S-bd"/>
</dbReference>
<evidence type="ECO:0000259" key="9">
    <source>
        <dbReference type="PROSITE" id="PS51379"/>
    </source>
</evidence>
<feature type="domain" description="4Fe-4S ferredoxin-type" evidence="9">
    <location>
        <begin position="3"/>
        <end position="31"/>
    </location>
</feature>
<dbReference type="AlphaFoldDB" id="A0A0M0KDZ9"/>
<dbReference type="Pfam" id="PF13370">
    <property type="entry name" value="Fer4_13"/>
    <property type="match status" value="1"/>
</dbReference>
<comment type="function">
    <text evidence="8">Ferredoxins are iron-sulfur proteins that transfer electrons in a wide variety of metabolic reactions.</text>
</comment>
<gene>
    <name evidence="10" type="ORF">AMD02_15480</name>
</gene>
<evidence type="ECO:0000256" key="4">
    <source>
        <dbReference type="ARBA" id="ARBA00022723"/>
    </source>
</evidence>
<accession>A0A0M0KDZ9</accession>
<evidence type="ECO:0000313" key="10">
    <source>
        <dbReference type="EMBL" id="KOO36812.1"/>
    </source>
</evidence>
<evidence type="ECO:0000256" key="7">
    <source>
        <dbReference type="ARBA" id="ARBA00023014"/>
    </source>
</evidence>
<dbReference type="SUPFAM" id="SSF54862">
    <property type="entry name" value="4Fe-4S ferredoxins"/>
    <property type="match status" value="1"/>
</dbReference>
<evidence type="ECO:0000256" key="5">
    <source>
        <dbReference type="ARBA" id="ARBA00022982"/>
    </source>
</evidence>
<dbReference type="PATRIC" id="fig|136160.3.peg.4035"/>
<name>A0A0M0KDZ9_ALKHA</name>
<keyword evidence="6 8" id="KW-0408">Iron</keyword>
<dbReference type="PANTHER" id="PTHR39163">
    <property type="entry name" value="FERREDOXIN"/>
    <property type="match status" value="1"/>
</dbReference>
<dbReference type="GO" id="GO:0009055">
    <property type="term" value="F:electron transfer activity"/>
    <property type="evidence" value="ECO:0007669"/>
    <property type="project" value="UniProtKB-UniRule"/>
</dbReference>
<dbReference type="GeneID" id="87595752"/>
<proteinExistence type="predicted"/>
<keyword evidence="4 8" id="KW-0479">Metal-binding</keyword>